<dbReference type="InterPro" id="IPR029044">
    <property type="entry name" value="Nucleotide-diphossugar_trans"/>
</dbReference>
<dbReference type="InterPro" id="IPR008630">
    <property type="entry name" value="Glyco_trans_34"/>
</dbReference>
<reference evidence="3 4" key="1">
    <citation type="submission" date="2018-09" db="EMBL/GenBank/DDBJ databases">
        <title>Isolation, diversity and antifungal activity of actinobacteria from wheat.</title>
        <authorList>
            <person name="Han C."/>
        </authorList>
    </citation>
    <scope>NUCLEOTIDE SEQUENCE [LARGE SCALE GENOMIC DNA]</scope>
    <source>
        <strain evidence="3 4">NEAU-YY265</strain>
    </source>
</reference>
<organism evidence="3 4">
    <name type="scientific">Jiangella rhizosphaerae</name>
    <dbReference type="NCBI Taxonomy" id="2293569"/>
    <lineage>
        <taxon>Bacteria</taxon>
        <taxon>Bacillati</taxon>
        <taxon>Actinomycetota</taxon>
        <taxon>Actinomycetes</taxon>
        <taxon>Jiangellales</taxon>
        <taxon>Jiangellaceae</taxon>
        <taxon>Jiangella</taxon>
    </lineage>
</organism>
<dbReference type="GO" id="GO:0016757">
    <property type="term" value="F:glycosyltransferase activity"/>
    <property type="evidence" value="ECO:0007669"/>
    <property type="project" value="UniProtKB-KW"/>
</dbReference>
<dbReference type="PANTHER" id="PTHR31306:SF8">
    <property type="entry name" value="GLYCOSYLTRANSFERASE FAMILY 34 PROTEIN"/>
    <property type="match status" value="1"/>
</dbReference>
<dbReference type="Gene3D" id="3.90.550.10">
    <property type="entry name" value="Spore Coat Polysaccharide Biosynthesis Protein SpsA, Chain A"/>
    <property type="match status" value="1"/>
</dbReference>
<accession>A0A418KTJ0</accession>
<dbReference type="AlphaFoldDB" id="A0A418KTJ0"/>
<evidence type="ECO:0000313" key="4">
    <source>
        <dbReference type="Proteomes" id="UP000284057"/>
    </source>
</evidence>
<name>A0A418KTJ0_9ACTN</name>
<evidence type="ECO:0000256" key="2">
    <source>
        <dbReference type="ARBA" id="ARBA00022679"/>
    </source>
</evidence>
<sequence length="234" mass="25726">MWPVLEECALPSFRRYAARWGFDVRAVRLPADGTAADAAAQRAKWAKITLLRAALERYDLALWLDADVLILRDDEDVAAHLHPDAFQALVLEQVPYEHRLNPNTGVWLLRTGPAATALLDAVEAAGPQPGPWADQGAVLLALGWNRGDERYHWARPGRGTPFLEGTSWLPPGWNQPYVAGRTAAESYNSAAASYADRPTVPRPHALHFMGMTPSARIRHMRAVLSAGREPAEGV</sequence>
<proteinExistence type="predicted"/>
<evidence type="ECO:0000313" key="3">
    <source>
        <dbReference type="EMBL" id="RIQ29151.1"/>
    </source>
</evidence>
<dbReference type="GO" id="GO:0006487">
    <property type="term" value="P:protein N-linked glycosylation"/>
    <property type="evidence" value="ECO:0007669"/>
    <property type="project" value="TreeGrafter"/>
</dbReference>
<protein>
    <recommendedName>
        <fullName evidence="5">Galactosyl transferase GMA12/MNN10 family protein</fullName>
    </recommendedName>
</protein>
<evidence type="ECO:0008006" key="5">
    <source>
        <dbReference type="Google" id="ProtNLM"/>
    </source>
</evidence>
<evidence type="ECO:0000256" key="1">
    <source>
        <dbReference type="ARBA" id="ARBA00022676"/>
    </source>
</evidence>
<dbReference type="GO" id="GO:0016020">
    <property type="term" value="C:membrane"/>
    <property type="evidence" value="ECO:0007669"/>
    <property type="project" value="InterPro"/>
</dbReference>
<dbReference type="EMBL" id="QUAL01000075">
    <property type="protein sequence ID" value="RIQ29151.1"/>
    <property type="molecule type" value="Genomic_DNA"/>
</dbReference>
<keyword evidence="4" id="KW-1185">Reference proteome</keyword>
<dbReference type="Proteomes" id="UP000284057">
    <property type="component" value="Unassembled WGS sequence"/>
</dbReference>
<dbReference type="PANTHER" id="PTHR31306">
    <property type="entry name" value="ALPHA-1,6-MANNOSYLTRANSFERASE MNN11-RELATED"/>
    <property type="match status" value="1"/>
</dbReference>
<keyword evidence="2" id="KW-0808">Transferase</keyword>
<keyword evidence="1" id="KW-0328">Glycosyltransferase</keyword>
<comment type="caution">
    <text evidence="3">The sequence shown here is derived from an EMBL/GenBank/DDBJ whole genome shotgun (WGS) entry which is preliminary data.</text>
</comment>
<gene>
    <name evidence="3" type="ORF">DY240_08680</name>
</gene>